<evidence type="ECO:0000313" key="1">
    <source>
        <dbReference type="EMBL" id="KAH7906364.1"/>
    </source>
</evidence>
<name>A0ACB8A049_9AGAM</name>
<evidence type="ECO:0000313" key="2">
    <source>
        <dbReference type="Proteomes" id="UP000790377"/>
    </source>
</evidence>
<organism evidence="1 2">
    <name type="scientific">Hygrophoropsis aurantiaca</name>
    <dbReference type="NCBI Taxonomy" id="72124"/>
    <lineage>
        <taxon>Eukaryota</taxon>
        <taxon>Fungi</taxon>
        <taxon>Dikarya</taxon>
        <taxon>Basidiomycota</taxon>
        <taxon>Agaricomycotina</taxon>
        <taxon>Agaricomycetes</taxon>
        <taxon>Agaricomycetidae</taxon>
        <taxon>Boletales</taxon>
        <taxon>Coniophorineae</taxon>
        <taxon>Hygrophoropsidaceae</taxon>
        <taxon>Hygrophoropsis</taxon>
    </lineage>
</organism>
<gene>
    <name evidence="1" type="ORF">BJ138DRAFT_1138010</name>
</gene>
<dbReference type="Proteomes" id="UP000790377">
    <property type="component" value="Unassembled WGS sequence"/>
</dbReference>
<keyword evidence="2" id="KW-1185">Reference proteome</keyword>
<comment type="caution">
    <text evidence="1">The sequence shown here is derived from an EMBL/GenBank/DDBJ whole genome shotgun (WGS) entry which is preliminary data.</text>
</comment>
<sequence>MPPRQQPTFLPDRYFCASPINWRCHNGFKTIRGLNQHRNTIHSTDREVRPKPPRVVLQHPPEDIQDGIKLPESYDDSENDDENGDENDDMDIDPTGEPLPLPRNHRAYELRHPVLDGTPCDKNGVDLPPDSAPPPRDPPRQDSWAPFRDRTHFELTDFLFRRNQMAGAQVDALMGILAALYNVPPPFNSHNDMYNTIDSIAHGEVPWESLTVVYHDPNNPDGAIPENSPPWMCAEYEVWYRNPRDLLRNQLSNPDFNGEFDYAPRQLFGENNQRIWSDFMTGNWSWKQADLIAEDPETHGSMFVPVILGSDKTTVTVGTGNNEYYPLYISNGNVRNGVRRAHRNAVSLVGFLAIPKTDEEHKNDPEFRKFRRNLFHSSLTAILEPLRAGMTVPEVTLCPDGHYRRAIYGLGPYIADYPEQVLLACIVQGWCARCTSHRTDLDGAGQSRTHEHTQALITSFRTKELWDNYGVIDNIMPFTASFPRADIHELLAPDLLHQIIKGTFKDHLVTWVNDYLKINKGEDAAAIIADIDRRIAAVPPFPGLRRFPQGRGFKQWTGNDSKALMKVYLAAIAGHVPPQMVRAMQAFLDFCYLVRQDTIDESALDAIEDALRRFHTERVVFKNNGVTEGFSLPRQHALKHYRRLIQLFGAPNGLCSSITESKHIKAVKKPYRRTSKWKALGQMLLINQRVDKLERFRVIMTAKGMMEGALLPEYITEQQVPDGDEDRDTDSDDEDDGEFDGPRISAKVTLAQTKARQWSTNVDEIGTRVKRPDFCELIRRFLFDQHNPDSPISASDVDLDQCPTFRSRISIFTSAVASYYAPSDLCGVGGMHRQVIRSTESWHGGPGRHDCVFAEKDPSLPGMQGLFIVQVILFFSFEHRGIGWSCALVRWFETIGDEPCPLTGMWRVKPEMDEEGNRIMRSAHLIPIYRNKFVPGNLRPSDSLIAFKGYYVNKYSDHHAFEIAF</sequence>
<dbReference type="EMBL" id="MU268029">
    <property type="protein sequence ID" value="KAH7906364.1"/>
    <property type="molecule type" value="Genomic_DNA"/>
</dbReference>
<protein>
    <submittedName>
        <fullName evidence="1">Uncharacterized protein</fullName>
    </submittedName>
</protein>
<reference evidence="1" key="1">
    <citation type="journal article" date="2021" name="New Phytol.">
        <title>Evolutionary innovations through gain and loss of genes in the ectomycorrhizal Boletales.</title>
        <authorList>
            <person name="Wu G."/>
            <person name="Miyauchi S."/>
            <person name="Morin E."/>
            <person name="Kuo A."/>
            <person name="Drula E."/>
            <person name="Varga T."/>
            <person name="Kohler A."/>
            <person name="Feng B."/>
            <person name="Cao Y."/>
            <person name="Lipzen A."/>
            <person name="Daum C."/>
            <person name="Hundley H."/>
            <person name="Pangilinan J."/>
            <person name="Johnson J."/>
            <person name="Barry K."/>
            <person name="LaButti K."/>
            <person name="Ng V."/>
            <person name="Ahrendt S."/>
            <person name="Min B."/>
            <person name="Choi I.G."/>
            <person name="Park H."/>
            <person name="Plett J.M."/>
            <person name="Magnuson J."/>
            <person name="Spatafora J.W."/>
            <person name="Nagy L.G."/>
            <person name="Henrissat B."/>
            <person name="Grigoriev I.V."/>
            <person name="Yang Z.L."/>
            <person name="Xu J."/>
            <person name="Martin F.M."/>
        </authorList>
    </citation>
    <scope>NUCLEOTIDE SEQUENCE</scope>
    <source>
        <strain evidence="1">ATCC 28755</strain>
    </source>
</reference>
<accession>A0ACB8A049</accession>
<proteinExistence type="predicted"/>